<evidence type="ECO:0000313" key="6">
    <source>
        <dbReference type="EMBL" id="MBB5062610.1"/>
    </source>
</evidence>
<dbReference type="InterPro" id="IPR025110">
    <property type="entry name" value="AMP-bd_C"/>
</dbReference>
<dbReference type="Gene3D" id="3.30.559.10">
    <property type="entry name" value="Chloramphenicol acetyltransferase-like domain"/>
    <property type="match status" value="1"/>
</dbReference>
<dbReference type="GO" id="GO:0044550">
    <property type="term" value="P:secondary metabolite biosynthetic process"/>
    <property type="evidence" value="ECO:0007669"/>
    <property type="project" value="TreeGrafter"/>
</dbReference>
<dbReference type="GO" id="GO:0003824">
    <property type="term" value="F:catalytic activity"/>
    <property type="evidence" value="ECO:0007669"/>
    <property type="project" value="InterPro"/>
</dbReference>
<sequence>MTTAERIAQLSPRERELLMQRLKQKSLVPKAPETPRTFAGNGPDCEPRQLSYAQERMYFHRATAGDDTAHILCGALELEGELAVDALAAALREIVLRHEVLRTTFPVKDGQLQPSVGAPGDGLLRILDLCAVGVQDRDSRKEVAFREEATRPFSLGEESPFRALLIRMEPHRHDLVLALHHIAGDGWSIGLVLEELTALYTAQQLRGECSLAPLPMQYHEFAAWQRRRIESPGFGPIMEYWKSRLAEPPAAVRLRPDASEDPAVPPAAGASLSRQLGVELSTQMQSFSASHGTTPFALLLTVFYILLARCTGQEDLIVGSPVSGRDRADSERLVGVFVNTLALRVTIQETDTVEELLQTVRERVLEGIAHGEAPYEQVVHALQTKRGGAAPLFDVLFNFAPVPARSWQWPGIRVNLLEAPVQGSEFSMQMQITEERRIYSLCLLYRPALYTRERVELFLDQFHHLLVQILDNPRRTLGSLMLDGNKPQPFAEPIPKPQLPRVVESIRDWASRTPNALAVRGESKQLTYIQFWQQVQASAVHLQCHGVVAGEVVAVSGPRSVEMAVAMAAVLAVGAVLLTLSEDLPEQRRLMMLEEAQARFLWQIAGHPVPSSWQDAMPGLVTLRFTVDGAEVVHDLTLGSGPGAAYLFFTSGSTGRPKGVLGTHEGLAHFLAWQRAEFRIGPGDRCAHLTGLSFDVVLRDIFLPLTSGATLVVPSANNLASPGAVLDWLQMQQITSMHTVPSVVDLWLAQPSPAPLSHLKRLFFAGEPLTSALIERFRKVIAAECELINLYGPTETTLAKCFYRVPRQMRAGVQPLGKPLPQTQVLILSPAKQCCAIGEPGEIAIRTPFRSAGYWNVPEEQARRFIRNPFSEYSDDLLYLTGDRGAFTVDGNLEFLGRMDFQVKVHGVRVEPEEVAARLREHPQVAAVVVLAELEERAGVLDTRLIAYVMPHDPSVCTALVIRAFLRKTLPDAMVPSSFVFVKAMPLTANGKVDRKRLQQIRPTPEAADAKVESPRNATEEALLRLWQEILPAGHFGVTQEFFDLGGHSLLAMRMLMRVEHQFGRRLVLSAFLKQPTIRRLAEILESASSNVSRVVELWSGESAVKLFLVHSGGGALYNYMFLVRHLGLHIPVYGFQARGIQDDEEPHDRVEAMSASYLVELKRLQPEGPYLLCGHSLGGMVAFEMAAKLRALGDEVAFLGLIDSPRAGVADQGVIEKIDTAKVLAGIVQAAARFTRRSSSFETAAIEGLPEEEQVRRVVAELSELKMLPREGLEQWVRRSLKTGRAHVAARRAYQPQPADLTVTYFRAEEESPSDAAEWWSRLSRRGFEQRTTPGDHVTVLAEPHVLQLSVQIKACLKCLPLPNAGRDVRSTTYPPEFNSSKPPTLSGQV</sequence>
<reference evidence="6 7" key="1">
    <citation type="submission" date="2020-08" db="EMBL/GenBank/DDBJ databases">
        <title>Genomic Encyclopedia of Type Strains, Phase IV (KMG-V): Genome sequencing to study the core and pangenomes of soil and plant-associated prokaryotes.</title>
        <authorList>
            <person name="Whitman W."/>
        </authorList>
    </citation>
    <scope>NUCLEOTIDE SEQUENCE [LARGE SCALE GENOMIC DNA]</scope>
    <source>
        <strain evidence="6 7">X5P3</strain>
    </source>
</reference>
<dbReference type="SUPFAM" id="SSF56801">
    <property type="entry name" value="Acetyl-CoA synthetase-like"/>
    <property type="match status" value="1"/>
</dbReference>
<dbReference type="SUPFAM" id="SSF53474">
    <property type="entry name" value="alpha/beta-Hydrolases"/>
    <property type="match status" value="1"/>
</dbReference>
<dbReference type="GO" id="GO:0031177">
    <property type="term" value="F:phosphopantetheine binding"/>
    <property type="evidence" value="ECO:0007669"/>
    <property type="project" value="InterPro"/>
</dbReference>
<organism evidence="6 7">
    <name type="scientific">Granulicella mallensis</name>
    <dbReference type="NCBI Taxonomy" id="940614"/>
    <lineage>
        <taxon>Bacteria</taxon>
        <taxon>Pseudomonadati</taxon>
        <taxon>Acidobacteriota</taxon>
        <taxon>Terriglobia</taxon>
        <taxon>Terriglobales</taxon>
        <taxon>Acidobacteriaceae</taxon>
        <taxon>Granulicella</taxon>
    </lineage>
</organism>
<evidence type="ECO:0000313" key="7">
    <source>
        <dbReference type="Proteomes" id="UP000584867"/>
    </source>
</evidence>
<dbReference type="Gene3D" id="3.30.300.30">
    <property type="match status" value="1"/>
</dbReference>
<dbReference type="InterPro" id="IPR045851">
    <property type="entry name" value="AMP-bd_C_sf"/>
</dbReference>
<dbReference type="Gene3D" id="3.40.50.12780">
    <property type="entry name" value="N-terminal domain of ligase-like"/>
    <property type="match status" value="1"/>
</dbReference>
<dbReference type="Gene3D" id="1.10.1200.10">
    <property type="entry name" value="ACP-like"/>
    <property type="match status" value="1"/>
</dbReference>
<dbReference type="EMBL" id="JACHIO010000003">
    <property type="protein sequence ID" value="MBB5062610.1"/>
    <property type="molecule type" value="Genomic_DNA"/>
</dbReference>
<dbReference type="CDD" id="cd05930">
    <property type="entry name" value="A_NRPS"/>
    <property type="match status" value="1"/>
</dbReference>
<comment type="caution">
    <text evidence="6">The sequence shown here is derived from an EMBL/GenBank/DDBJ whole genome shotgun (WGS) entry which is preliminary data.</text>
</comment>
<protein>
    <submittedName>
        <fullName evidence="6">Amino acid adenylation domain-containing protein</fullName>
    </submittedName>
</protein>
<keyword evidence="3" id="KW-0597">Phosphoprotein</keyword>
<dbReference type="InterPro" id="IPR006162">
    <property type="entry name" value="Ppantetheine_attach_site"/>
</dbReference>
<dbReference type="InterPro" id="IPR020806">
    <property type="entry name" value="PKS_PP-bd"/>
</dbReference>
<dbReference type="PANTHER" id="PTHR45527:SF1">
    <property type="entry name" value="FATTY ACID SYNTHASE"/>
    <property type="match status" value="1"/>
</dbReference>
<dbReference type="PROSITE" id="PS00012">
    <property type="entry name" value="PHOSPHOPANTETHEINE"/>
    <property type="match status" value="1"/>
</dbReference>
<dbReference type="SUPFAM" id="SSF47336">
    <property type="entry name" value="ACP-like"/>
    <property type="match status" value="1"/>
</dbReference>
<evidence type="ECO:0000256" key="3">
    <source>
        <dbReference type="ARBA" id="ARBA00022553"/>
    </source>
</evidence>
<dbReference type="Pfam" id="PF13193">
    <property type="entry name" value="AMP-binding_C"/>
    <property type="match status" value="1"/>
</dbReference>
<proteinExistence type="predicted"/>
<dbReference type="Gene3D" id="3.40.50.1820">
    <property type="entry name" value="alpha/beta hydrolase"/>
    <property type="match status" value="1"/>
</dbReference>
<evidence type="ECO:0000256" key="1">
    <source>
        <dbReference type="ARBA" id="ARBA00001957"/>
    </source>
</evidence>
<dbReference type="Pfam" id="PF00975">
    <property type="entry name" value="Thioesterase"/>
    <property type="match status" value="1"/>
</dbReference>
<dbReference type="InterPro" id="IPR036736">
    <property type="entry name" value="ACP-like_sf"/>
</dbReference>
<dbReference type="SMART" id="SM00823">
    <property type="entry name" value="PKS_PP"/>
    <property type="match status" value="1"/>
</dbReference>
<dbReference type="GO" id="GO:0072330">
    <property type="term" value="P:monocarboxylic acid biosynthetic process"/>
    <property type="evidence" value="ECO:0007669"/>
    <property type="project" value="UniProtKB-ARBA"/>
</dbReference>
<feature type="region of interest" description="Disordered" evidence="4">
    <location>
        <begin position="1369"/>
        <end position="1391"/>
    </location>
</feature>
<dbReference type="InterPro" id="IPR020845">
    <property type="entry name" value="AMP-binding_CS"/>
</dbReference>
<dbReference type="PROSITE" id="PS50075">
    <property type="entry name" value="CARRIER"/>
    <property type="match status" value="1"/>
</dbReference>
<dbReference type="NCBIfam" id="TIGR01733">
    <property type="entry name" value="AA-adenyl-dom"/>
    <property type="match status" value="1"/>
</dbReference>
<dbReference type="GO" id="GO:0043041">
    <property type="term" value="P:amino acid activation for nonribosomal peptide biosynthetic process"/>
    <property type="evidence" value="ECO:0007669"/>
    <property type="project" value="TreeGrafter"/>
</dbReference>
<comment type="cofactor">
    <cofactor evidence="1">
        <name>pantetheine 4'-phosphate</name>
        <dbReference type="ChEBI" id="CHEBI:47942"/>
    </cofactor>
</comment>
<dbReference type="Gene3D" id="3.30.559.30">
    <property type="entry name" value="Nonribosomal peptide synthetase, condensation domain"/>
    <property type="match status" value="1"/>
</dbReference>
<dbReference type="InterPro" id="IPR001242">
    <property type="entry name" value="Condensation_dom"/>
</dbReference>
<dbReference type="InterPro" id="IPR001031">
    <property type="entry name" value="Thioesterase"/>
</dbReference>
<dbReference type="Pfam" id="PF00550">
    <property type="entry name" value="PP-binding"/>
    <property type="match status" value="1"/>
</dbReference>
<dbReference type="Pfam" id="PF00668">
    <property type="entry name" value="Condensation"/>
    <property type="match status" value="1"/>
</dbReference>
<dbReference type="GO" id="GO:0005737">
    <property type="term" value="C:cytoplasm"/>
    <property type="evidence" value="ECO:0007669"/>
    <property type="project" value="TreeGrafter"/>
</dbReference>
<dbReference type="InterPro" id="IPR042099">
    <property type="entry name" value="ANL_N_sf"/>
</dbReference>
<dbReference type="CDD" id="cd19531">
    <property type="entry name" value="LCL_NRPS-like"/>
    <property type="match status" value="1"/>
</dbReference>
<gene>
    <name evidence="6" type="ORF">HDF15_000940</name>
</gene>
<evidence type="ECO:0000259" key="5">
    <source>
        <dbReference type="PROSITE" id="PS50075"/>
    </source>
</evidence>
<dbReference type="InterPro" id="IPR010071">
    <property type="entry name" value="AA_adenyl_dom"/>
</dbReference>
<evidence type="ECO:0000256" key="2">
    <source>
        <dbReference type="ARBA" id="ARBA00022450"/>
    </source>
</evidence>
<dbReference type="InterPro" id="IPR009081">
    <property type="entry name" value="PP-bd_ACP"/>
</dbReference>
<dbReference type="FunFam" id="1.10.1200.10:FF:000016">
    <property type="entry name" value="Non-ribosomal peptide synthase"/>
    <property type="match status" value="1"/>
</dbReference>
<feature type="compositionally biased region" description="Polar residues" evidence="4">
    <location>
        <begin position="1372"/>
        <end position="1391"/>
    </location>
</feature>
<dbReference type="InterPro" id="IPR000873">
    <property type="entry name" value="AMP-dep_synth/lig_dom"/>
</dbReference>
<evidence type="ECO:0000256" key="4">
    <source>
        <dbReference type="SAM" id="MobiDB-lite"/>
    </source>
</evidence>
<accession>A0A7W7ZMD1</accession>
<dbReference type="PROSITE" id="PS00455">
    <property type="entry name" value="AMP_BINDING"/>
    <property type="match status" value="1"/>
</dbReference>
<dbReference type="Proteomes" id="UP000584867">
    <property type="component" value="Unassembled WGS sequence"/>
</dbReference>
<dbReference type="InterPro" id="IPR029058">
    <property type="entry name" value="AB_hydrolase_fold"/>
</dbReference>
<dbReference type="Pfam" id="PF00501">
    <property type="entry name" value="AMP-binding"/>
    <property type="match status" value="1"/>
</dbReference>
<name>A0A7W7ZMD1_9BACT</name>
<dbReference type="SUPFAM" id="SSF52777">
    <property type="entry name" value="CoA-dependent acyltransferases"/>
    <property type="match status" value="2"/>
</dbReference>
<dbReference type="InterPro" id="IPR023213">
    <property type="entry name" value="CAT-like_dom_sf"/>
</dbReference>
<dbReference type="RefSeq" id="WP_184253174.1">
    <property type="nucleotide sequence ID" value="NZ_JACHIO010000003.1"/>
</dbReference>
<keyword evidence="2" id="KW-0596">Phosphopantetheine</keyword>
<feature type="domain" description="Carrier" evidence="5">
    <location>
        <begin position="1014"/>
        <end position="1089"/>
    </location>
</feature>
<dbReference type="PANTHER" id="PTHR45527">
    <property type="entry name" value="NONRIBOSOMAL PEPTIDE SYNTHETASE"/>
    <property type="match status" value="1"/>
</dbReference>